<dbReference type="OrthoDB" id="2831072at2759"/>
<proteinExistence type="inferred from homology"/>
<keyword evidence="2" id="KW-0378">Hydrolase</keyword>
<dbReference type="Gene3D" id="3.10.129.10">
    <property type="entry name" value="Hotdog Thioesterase"/>
    <property type="match status" value="1"/>
</dbReference>
<evidence type="ECO:0000256" key="1">
    <source>
        <dbReference type="ARBA" id="ARBA00008324"/>
    </source>
</evidence>
<dbReference type="PANTHER" id="PTHR21660:SF1">
    <property type="entry name" value="ACYL-COENZYME A THIOESTERASE 13"/>
    <property type="match status" value="1"/>
</dbReference>
<dbReference type="InParanoid" id="A0A286UIM6"/>
<dbReference type="GO" id="GO:0047617">
    <property type="term" value="F:fatty acyl-CoA hydrolase activity"/>
    <property type="evidence" value="ECO:0007669"/>
    <property type="project" value="InterPro"/>
</dbReference>
<dbReference type="SUPFAM" id="SSF54637">
    <property type="entry name" value="Thioesterase/thiol ester dehydrase-isomerase"/>
    <property type="match status" value="1"/>
</dbReference>
<accession>A0A286UIM6</accession>
<comment type="similarity">
    <text evidence="1">Belongs to the thioesterase PaaI family.</text>
</comment>
<evidence type="ECO:0000313" key="5">
    <source>
        <dbReference type="Proteomes" id="UP000217199"/>
    </source>
</evidence>
<dbReference type="AlphaFoldDB" id="A0A286UIM6"/>
<reference evidence="4 5" key="1">
    <citation type="journal article" date="2017" name="Mol. Ecol.">
        <title>Comparative and population genomic landscape of Phellinus noxius: A hypervariable fungus causing root rot in trees.</title>
        <authorList>
            <person name="Chung C.L."/>
            <person name="Lee T.J."/>
            <person name="Akiba M."/>
            <person name="Lee H.H."/>
            <person name="Kuo T.H."/>
            <person name="Liu D."/>
            <person name="Ke H.M."/>
            <person name="Yokoi T."/>
            <person name="Roa M.B."/>
            <person name="Lu M.J."/>
            <person name="Chang Y.Y."/>
            <person name="Ann P.J."/>
            <person name="Tsai J.N."/>
            <person name="Chen C.Y."/>
            <person name="Tzean S.S."/>
            <person name="Ota Y."/>
            <person name="Hattori T."/>
            <person name="Sahashi N."/>
            <person name="Liou R.F."/>
            <person name="Kikuchi T."/>
            <person name="Tsai I.J."/>
        </authorList>
    </citation>
    <scope>NUCLEOTIDE SEQUENCE [LARGE SCALE GENOMIC DNA]</scope>
    <source>
        <strain evidence="4 5">FFPRI411160</strain>
    </source>
</reference>
<evidence type="ECO:0000313" key="4">
    <source>
        <dbReference type="EMBL" id="PAV19463.1"/>
    </source>
</evidence>
<dbReference type="Proteomes" id="UP000217199">
    <property type="component" value="Unassembled WGS sequence"/>
</dbReference>
<name>A0A286UIM6_9AGAM</name>
<dbReference type="InterPro" id="IPR006683">
    <property type="entry name" value="Thioestr_dom"/>
</dbReference>
<keyword evidence="5" id="KW-1185">Reference proteome</keyword>
<evidence type="ECO:0000259" key="3">
    <source>
        <dbReference type="Pfam" id="PF03061"/>
    </source>
</evidence>
<sequence>MLTKKANNRSMYNQNISGNTSEEVKMGLASVIGVHIRGYNDNIGGRIKIISADVQEKAEEPQKLEGKVVCELTVEKDMVNNDGSIHGACSAYLVDICSTLPIIALGMTAEKRARPGVSQVMELVYHSPAVVGDQLRIVATTISLGSRAMSSRCEIWNKTHHRLVSSGIHVKMDPSGSKL</sequence>
<gene>
    <name evidence="4" type="ORF">PNOK_0439700</name>
</gene>
<protein>
    <recommendedName>
        <fullName evidence="3">Thioesterase domain-containing protein</fullName>
    </recommendedName>
</protein>
<dbReference type="EMBL" id="NBII01000004">
    <property type="protein sequence ID" value="PAV19463.1"/>
    <property type="molecule type" value="Genomic_DNA"/>
</dbReference>
<evidence type="ECO:0000256" key="2">
    <source>
        <dbReference type="ARBA" id="ARBA00022801"/>
    </source>
</evidence>
<dbReference type="PANTHER" id="PTHR21660">
    <property type="entry name" value="THIOESTERASE SUPERFAMILY MEMBER-RELATED"/>
    <property type="match status" value="1"/>
</dbReference>
<feature type="domain" description="Thioesterase" evidence="3">
    <location>
        <begin position="83"/>
        <end position="161"/>
    </location>
</feature>
<dbReference type="CDD" id="cd03443">
    <property type="entry name" value="PaaI_thioesterase"/>
    <property type="match status" value="1"/>
</dbReference>
<dbReference type="InterPro" id="IPR029069">
    <property type="entry name" value="HotDog_dom_sf"/>
</dbReference>
<dbReference type="InterPro" id="IPR039298">
    <property type="entry name" value="ACOT13"/>
</dbReference>
<dbReference type="STRING" id="2282107.A0A286UIM6"/>
<comment type="caution">
    <text evidence="4">The sequence shown here is derived from an EMBL/GenBank/DDBJ whole genome shotgun (WGS) entry which is preliminary data.</text>
</comment>
<organism evidence="4 5">
    <name type="scientific">Pyrrhoderma noxium</name>
    <dbReference type="NCBI Taxonomy" id="2282107"/>
    <lineage>
        <taxon>Eukaryota</taxon>
        <taxon>Fungi</taxon>
        <taxon>Dikarya</taxon>
        <taxon>Basidiomycota</taxon>
        <taxon>Agaricomycotina</taxon>
        <taxon>Agaricomycetes</taxon>
        <taxon>Hymenochaetales</taxon>
        <taxon>Hymenochaetaceae</taxon>
        <taxon>Pyrrhoderma</taxon>
    </lineage>
</organism>
<dbReference type="Pfam" id="PF03061">
    <property type="entry name" value="4HBT"/>
    <property type="match status" value="1"/>
</dbReference>